<dbReference type="InterPro" id="IPR052725">
    <property type="entry name" value="GS_Type-3"/>
</dbReference>
<dbReference type="EMBL" id="FO117595">
    <property type="protein sequence ID" value="CCF99981.1"/>
    <property type="molecule type" value="Genomic_DNA"/>
</dbReference>
<dbReference type="InterPro" id="IPR008146">
    <property type="entry name" value="Gln_synth_cat_dom"/>
</dbReference>
<keyword evidence="5" id="KW-0436">Ligase</keyword>
<dbReference type="Pfam" id="PF12437">
    <property type="entry name" value="GSIII_N"/>
    <property type="match status" value="1"/>
</dbReference>
<reference evidence="5" key="1">
    <citation type="journal article" date="2012" name="Environ. Microbiol.">
        <title>Genomic content of uncultured Bacteroidetes from contrasting oceanic provinces in the North Atlantic Ocean.</title>
        <authorList>
            <person name="Gomez-Pereira P.R."/>
            <person name="Schuler M."/>
            <person name="Fuchs B.M."/>
            <person name="Bennke C."/>
            <person name="Teeling H."/>
            <person name="Waldmann J."/>
            <person name="Richter M."/>
            <person name="Barbe V."/>
            <person name="Bataille E."/>
            <person name="Glockner F.O."/>
            <person name="Amann R."/>
        </authorList>
    </citation>
    <scope>NUCLEOTIDE SEQUENCE</scope>
</reference>
<dbReference type="Pfam" id="PF18318">
    <property type="entry name" value="Gln-synt_C-ter"/>
    <property type="match status" value="1"/>
</dbReference>
<proteinExistence type="inferred from homology"/>
<dbReference type="PROSITE" id="PS51986">
    <property type="entry name" value="GS_BETA_GRASP"/>
    <property type="match status" value="1"/>
</dbReference>
<comment type="similarity">
    <text evidence="1 2">Belongs to the glutamine synthetase family.</text>
</comment>
<dbReference type="EC" id="6.3.1.2" evidence="5"/>
<evidence type="ECO:0000313" key="5">
    <source>
        <dbReference type="EMBL" id="CCF99981.1"/>
    </source>
</evidence>
<accession>H6RG20</accession>
<organism evidence="5">
    <name type="scientific">uncultured Flavobacteriia bacterium</name>
    <dbReference type="NCBI Taxonomy" id="212695"/>
    <lineage>
        <taxon>Bacteria</taxon>
        <taxon>Pseudomonadati</taxon>
        <taxon>Bacteroidota</taxon>
        <taxon>Flavobacteriia</taxon>
        <taxon>environmental samples</taxon>
    </lineage>
</organism>
<dbReference type="Gene3D" id="1.20.120.1560">
    <property type="match status" value="1"/>
</dbReference>
<dbReference type="InterPro" id="IPR040577">
    <property type="entry name" value="Gln-synt_C"/>
</dbReference>
<dbReference type="PROSITE" id="PS00181">
    <property type="entry name" value="GLNA_ATP"/>
    <property type="match status" value="1"/>
</dbReference>
<dbReference type="PANTHER" id="PTHR42974:SF1">
    <property type="entry name" value="TYPE-3 GLUTAMINE SYNTHETASE"/>
    <property type="match status" value="1"/>
</dbReference>
<evidence type="ECO:0000256" key="1">
    <source>
        <dbReference type="PROSITE-ProRule" id="PRU01330"/>
    </source>
</evidence>
<reference evidence="5" key="2">
    <citation type="submission" date="2012-02" db="EMBL/GenBank/DDBJ databases">
        <authorList>
            <person name="Genoscope - CEA"/>
        </authorList>
    </citation>
    <scope>NUCLEOTIDE SEQUENCE</scope>
</reference>
<name>H6RG20_9BACT</name>
<protein>
    <submittedName>
        <fullName evidence="5">Glutamine synthetase</fullName>
        <ecNumber evidence="5">6.3.1.2</ecNumber>
    </submittedName>
</protein>
<sequence length="763" mass="85983">MFKIKPNSCQNLKILDPYKNIYFDVYLLLIQKQFTMNKLRFQALRDAVNRPTNSFHTEEKKSTLFESHVFTKKAMRTFLTKQAFLEVYEAIEKGTKITRTVSDYVAASMKDWAMSMGATHYTHWFQPLTGATAEKHDAFFDIDANGEGLEHFDGSQLVQQEPDASSFPNGGIRNTFEARGYTAWDPSSPAFIYDTTLCIPTIFVSYTGEALDNKTPLLRALSAVDTAATQVAKYFDKNVNRVQVTLGWEQEYFLVDKALASTRPDIMLAGRALVGHPPPKGQQLDDHYFGSIPNRAINFMRELEYNSMLLGIPVKTRHNEVAPNQFELAPIFEEANLAVDHNALLMDIMGKIASKHQFKVLLHEKPFSGINGSGKHNNWSLLTNTGVNLLSPGKTPMSNLQFLTFFITTIKAVQNYESLIRSSIASAGNDHRLGGNEAPPAIISVFIGSQLSAVLSDLENVSKGKLSPQEKTDLKLNVVGKIPEILLDNTDRNRTSPFAFTGNKFEFRAVGSNQNCAIPMTVLNTIVAKQLIEFKTDVDALIKLKKLKKDDAIFNVLREYIKTTKNILFDGDGYSDSWQKEAARRGLSNLKTTPEALRIRLDEKIINLFDSMGVMNPVEQKARYEIQMEQYVQRIEIESLILENLVNNQILPTSLKYQHMLIQNVEGLKHIYDENFSKYAHVALGSIEKISALLDVLNTSCVDLCDARKKANSMSKLDDRAHMYASNVLPIFDAIRKAVDGLELIVDDSSWPLAKFRELLFLR</sequence>
<dbReference type="InterPro" id="IPR027303">
    <property type="entry name" value="Gln_synth_gly_rich_site"/>
</dbReference>
<dbReference type="PROSITE" id="PS51987">
    <property type="entry name" value="GS_CATALYTIC"/>
    <property type="match status" value="1"/>
</dbReference>
<evidence type="ECO:0000256" key="2">
    <source>
        <dbReference type="RuleBase" id="RU000384"/>
    </source>
</evidence>
<dbReference type="Pfam" id="PF00120">
    <property type="entry name" value="Gln-synt_C"/>
    <property type="match status" value="1"/>
</dbReference>
<gene>
    <name evidence="5" type="primary">glnA</name>
    <name evidence="5" type="ORF">VIS_S3CFB50009</name>
</gene>
<dbReference type="InterPro" id="IPR022147">
    <property type="entry name" value="GSIII_N"/>
</dbReference>
<dbReference type="AlphaFoldDB" id="H6RG20"/>
<dbReference type="InterPro" id="IPR008147">
    <property type="entry name" value="Gln_synt_N"/>
</dbReference>
<dbReference type="SUPFAM" id="SSF55931">
    <property type="entry name" value="Glutamine synthetase/guanido kinase"/>
    <property type="match status" value="1"/>
</dbReference>
<dbReference type="InterPro" id="IPR014746">
    <property type="entry name" value="Gln_synth/guanido_kin_cat_dom"/>
</dbReference>
<evidence type="ECO:0000259" key="3">
    <source>
        <dbReference type="PROSITE" id="PS51986"/>
    </source>
</evidence>
<dbReference type="GO" id="GO:0004356">
    <property type="term" value="F:glutamine synthetase activity"/>
    <property type="evidence" value="ECO:0007669"/>
    <property type="project" value="UniProtKB-EC"/>
</dbReference>
<dbReference type="SMART" id="SM01230">
    <property type="entry name" value="Gln-synt_C"/>
    <property type="match status" value="1"/>
</dbReference>
<feature type="domain" description="GS catalytic" evidence="4">
    <location>
        <begin position="213"/>
        <end position="650"/>
    </location>
</feature>
<dbReference type="GO" id="GO:0006542">
    <property type="term" value="P:glutamine biosynthetic process"/>
    <property type="evidence" value="ECO:0007669"/>
    <property type="project" value="InterPro"/>
</dbReference>
<dbReference type="PANTHER" id="PTHR42974">
    <property type="entry name" value="GLUTAMINE SYNTHETASE"/>
    <property type="match status" value="1"/>
</dbReference>
<dbReference type="Gene3D" id="3.30.590.10">
    <property type="entry name" value="Glutamine synthetase/guanido kinase, catalytic domain"/>
    <property type="match status" value="1"/>
</dbReference>
<evidence type="ECO:0000259" key="4">
    <source>
        <dbReference type="PROSITE" id="PS51987"/>
    </source>
</evidence>
<feature type="domain" description="GS beta-grasp" evidence="3">
    <location>
        <begin position="119"/>
        <end position="208"/>
    </location>
</feature>